<feature type="chain" id="PRO_5035781224" evidence="3">
    <location>
        <begin position="36"/>
        <end position="696"/>
    </location>
</feature>
<dbReference type="EMBL" id="JAICCE010000019">
    <property type="protein sequence ID" value="KAG9264132.1"/>
    <property type="molecule type" value="Genomic_DNA"/>
</dbReference>
<sequence>MEERGRHEMRSIEKIIKMSPVSLLLWLVQLLSACAIQHNTTSTDGQDEVTSNPQLTIEYKKIHAVTATTVSSPVEEFLTKWTRDSTSTMQPSVTKLHANTAEAQRSSANAEGLEKSSNTTSHPDHRFVSPIFFNSTSTAKKNIETGTRSTLFTTGFKTDRFTSQKMVYTDQATDVNNWESGTSLQTKNTVQTTDWIEERSEATGSQIEADGTTLSLDNLRNKSEETQSDKGSYNLTFAQHSQAHTTAALATTPYKVDSKTSLANSTTGYTNVLRSSKHGVGGELTTGYYVETTEVVSATQATSSKSETISSASLLSTEEPLVSSRSMNTVSAVSPGSGTDQTTKENVTTTTHSVIDTTWKDSPTMQNTERLSASSLTSEGSYNFTSMEQQDHTTVNYNPTNTELDKYDGNHTTPGNSTVGMINASSKNDLDGQMTTGYYITTPVTQFTPSEGKNISMRNMEEHPVSTTSANTAVLETSSQSTTRNVSSVSYSTGRDRMTRTEATTTPSLSHSTAFPVNITTTPNDTQVTNRNVSRETDQPVWTNCFSNESSSKTQRSSKLICFITLWCLGMTASIFLGLTVFLWVRLSVVRKEAKRKYKGVKSTGKERQSLWATNTTLAEERVEFWYANGSTLEADKKAREQERAKRNGNGKNEGKGGDMWIQPKVTPQDIAEFWYANGRERNEDRMETQREDSHL</sequence>
<dbReference type="AlphaFoldDB" id="A0A8T2L2H9"/>
<evidence type="ECO:0000313" key="4">
    <source>
        <dbReference type="EMBL" id="KAG9264132.1"/>
    </source>
</evidence>
<keyword evidence="2" id="KW-0472">Membrane</keyword>
<feature type="compositionally biased region" description="Basic and acidic residues" evidence="1">
    <location>
        <begin position="637"/>
        <end position="646"/>
    </location>
</feature>
<organism evidence="4 5">
    <name type="scientific">Astyanax mexicanus</name>
    <name type="common">Blind cave fish</name>
    <name type="synonym">Astyanax fasciatus mexicanus</name>
    <dbReference type="NCBI Taxonomy" id="7994"/>
    <lineage>
        <taxon>Eukaryota</taxon>
        <taxon>Metazoa</taxon>
        <taxon>Chordata</taxon>
        <taxon>Craniata</taxon>
        <taxon>Vertebrata</taxon>
        <taxon>Euteleostomi</taxon>
        <taxon>Actinopterygii</taxon>
        <taxon>Neopterygii</taxon>
        <taxon>Teleostei</taxon>
        <taxon>Ostariophysi</taxon>
        <taxon>Characiformes</taxon>
        <taxon>Characoidei</taxon>
        <taxon>Acestrorhamphidae</taxon>
        <taxon>Acestrorhamphinae</taxon>
        <taxon>Astyanax</taxon>
    </lineage>
</organism>
<dbReference type="Proteomes" id="UP000752171">
    <property type="component" value="Unassembled WGS sequence"/>
</dbReference>
<proteinExistence type="predicted"/>
<feature type="region of interest" description="Disordered" evidence="1">
    <location>
        <begin position="474"/>
        <end position="534"/>
    </location>
</feature>
<reference evidence="4 5" key="1">
    <citation type="submission" date="2021-07" db="EMBL/GenBank/DDBJ databases">
        <authorList>
            <person name="Imarazene B."/>
            <person name="Zahm M."/>
            <person name="Klopp C."/>
            <person name="Cabau C."/>
            <person name="Beille S."/>
            <person name="Jouanno E."/>
            <person name="Castinel A."/>
            <person name="Lluch J."/>
            <person name="Gil L."/>
            <person name="Kuchtly C."/>
            <person name="Lopez Roques C."/>
            <person name="Donnadieu C."/>
            <person name="Parrinello H."/>
            <person name="Journot L."/>
            <person name="Du K."/>
            <person name="Schartl M."/>
            <person name="Retaux S."/>
            <person name="Guiguen Y."/>
        </authorList>
    </citation>
    <scope>NUCLEOTIDE SEQUENCE [LARGE SCALE GENOMIC DNA]</scope>
    <source>
        <strain evidence="4">Pach_M1</strain>
        <tissue evidence="4">Testis</tissue>
    </source>
</reference>
<comment type="caution">
    <text evidence="4">The sequence shown here is derived from an EMBL/GenBank/DDBJ whole genome shotgun (WGS) entry which is preliminary data.</text>
</comment>
<name>A0A8T2L2H9_ASTMX</name>
<feature type="region of interest" description="Disordered" evidence="1">
    <location>
        <begin position="637"/>
        <end position="663"/>
    </location>
</feature>
<feature type="region of interest" description="Disordered" evidence="1">
    <location>
        <begin position="100"/>
        <end position="127"/>
    </location>
</feature>
<feature type="signal peptide" evidence="3">
    <location>
        <begin position="1"/>
        <end position="35"/>
    </location>
</feature>
<evidence type="ECO:0000256" key="2">
    <source>
        <dbReference type="SAM" id="Phobius"/>
    </source>
</evidence>
<evidence type="ECO:0000313" key="5">
    <source>
        <dbReference type="Proteomes" id="UP000752171"/>
    </source>
</evidence>
<evidence type="ECO:0000256" key="1">
    <source>
        <dbReference type="SAM" id="MobiDB-lite"/>
    </source>
</evidence>
<accession>A0A8T2L2H9</accession>
<dbReference type="KEGG" id="amex:103042394"/>
<feature type="compositionally biased region" description="Polar residues" evidence="1">
    <location>
        <begin position="323"/>
        <end position="347"/>
    </location>
</feature>
<feature type="compositionally biased region" description="Polar residues" evidence="1">
    <location>
        <begin position="501"/>
        <end position="532"/>
    </location>
</feature>
<feature type="compositionally biased region" description="Low complexity" evidence="1">
    <location>
        <begin position="302"/>
        <end position="319"/>
    </location>
</feature>
<protein>
    <submittedName>
        <fullName evidence="4">Factor-induced gene 2 protein-like</fullName>
    </submittedName>
</protein>
<keyword evidence="2" id="KW-0812">Transmembrane</keyword>
<keyword evidence="2" id="KW-1133">Transmembrane helix</keyword>
<feature type="region of interest" description="Disordered" evidence="1">
    <location>
        <begin position="302"/>
        <end position="351"/>
    </location>
</feature>
<dbReference type="PROSITE" id="PS51257">
    <property type="entry name" value="PROKAR_LIPOPROTEIN"/>
    <property type="match status" value="1"/>
</dbReference>
<feature type="compositionally biased region" description="Polar residues" evidence="1">
    <location>
        <begin position="101"/>
        <end position="121"/>
    </location>
</feature>
<feature type="compositionally biased region" description="Polar residues" evidence="1">
    <location>
        <begin position="474"/>
        <end position="493"/>
    </location>
</feature>
<keyword evidence="3" id="KW-0732">Signal</keyword>
<feature type="transmembrane region" description="Helical" evidence="2">
    <location>
        <begin position="564"/>
        <end position="587"/>
    </location>
</feature>
<gene>
    <name evidence="4" type="ORF">AMEX_G22371</name>
</gene>
<evidence type="ECO:0000256" key="3">
    <source>
        <dbReference type="SAM" id="SignalP"/>
    </source>
</evidence>